<reference evidence="1" key="1">
    <citation type="submission" date="2013-11" db="EMBL/GenBank/DDBJ databases">
        <title>Genome sequence of the fusiform rust pathogen reveals effectors for host alternation and coevolution with pine.</title>
        <authorList>
            <consortium name="DOE Joint Genome Institute"/>
            <person name="Smith K."/>
            <person name="Pendleton A."/>
            <person name="Kubisiak T."/>
            <person name="Anderson C."/>
            <person name="Salamov A."/>
            <person name="Aerts A."/>
            <person name="Riley R."/>
            <person name="Clum A."/>
            <person name="Lindquist E."/>
            <person name="Ence D."/>
            <person name="Campbell M."/>
            <person name="Kronenberg Z."/>
            <person name="Feau N."/>
            <person name="Dhillon B."/>
            <person name="Hamelin R."/>
            <person name="Burleigh J."/>
            <person name="Smith J."/>
            <person name="Yandell M."/>
            <person name="Nelson C."/>
            <person name="Grigoriev I."/>
            <person name="Davis J."/>
        </authorList>
    </citation>
    <scope>NUCLEOTIDE SEQUENCE</scope>
    <source>
        <strain evidence="1">G11</strain>
    </source>
</reference>
<protein>
    <submittedName>
        <fullName evidence="1">Uncharacterized protein</fullName>
    </submittedName>
</protein>
<evidence type="ECO:0000313" key="2">
    <source>
        <dbReference type="Proteomes" id="UP000886653"/>
    </source>
</evidence>
<dbReference type="EMBL" id="MU167349">
    <property type="protein sequence ID" value="KAG0142418.1"/>
    <property type="molecule type" value="Genomic_DNA"/>
</dbReference>
<dbReference type="AlphaFoldDB" id="A0A9P6T9E0"/>
<gene>
    <name evidence="1" type="ORF">CROQUDRAFT_97583</name>
</gene>
<dbReference type="Proteomes" id="UP000886653">
    <property type="component" value="Unassembled WGS sequence"/>
</dbReference>
<organism evidence="1 2">
    <name type="scientific">Cronartium quercuum f. sp. fusiforme G11</name>
    <dbReference type="NCBI Taxonomy" id="708437"/>
    <lineage>
        <taxon>Eukaryota</taxon>
        <taxon>Fungi</taxon>
        <taxon>Dikarya</taxon>
        <taxon>Basidiomycota</taxon>
        <taxon>Pucciniomycotina</taxon>
        <taxon>Pucciniomycetes</taxon>
        <taxon>Pucciniales</taxon>
        <taxon>Coleosporiaceae</taxon>
        <taxon>Cronartium</taxon>
    </lineage>
</organism>
<name>A0A9P6T9E0_9BASI</name>
<comment type="caution">
    <text evidence="1">The sequence shown here is derived from an EMBL/GenBank/DDBJ whole genome shotgun (WGS) entry which is preliminary data.</text>
</comment>
<sequence>MAEDFMEESSAIADPPAAQVHLPSVEHCTTDDVVQKVHNIQMDLALNEFSPKAIDPSKGPMGSQCKKGKNGLKWWYFKNLSHTFLSNSSLSEFKNTIFTKVDRLKAGLGSIL</sequence>
<evidence type="ECO:0000313" key="1">
    <source>
        <dbReference type="EMBL" id="KAG0142418.1"/>
    </source>
</evidence>
<proteinExistence type="predicted"/>
<keyword evidence="2" id="KW-1185">Reference proteome</keyword>
<accession>A0A9P6T9E0</accession>